<dbReference type="HOGENOM" id="CLU_515769_0_0_1"/>
<sequence length="528" mass="58194">MGVTNNIPPDLIHSAQLADSQPSIPLATSAPCVPACSSKVDDHTSNLDDPSDFDESSDRGGSSVLDHDDSPKLGISQAAIPLLKPAPHVFIKPSEFVGSQTAIALATTAPKTPVNIHALPNELIAHVLKLLSHDVRSTACAAQVCKLWQSSGGHLIWHTNQLRDLLDHGLAGDRLARFAALVENIYHQPGDQVLANPRVRTLNFNNLKSVEMYSSNIRTTPMEVDIEGIKALITSSLKSWIMTHDYGARFYLSHNYSGLISLPGPFPDINNLTVLKLTGECADFDQNLLKEFLASGVNLEVLNLGEDLGAELGLKELIQIMRMPKLKSFCSSRVLGFTPEIVDMVVQRLGSHHFMPHLRKLDYLWCHSGYVSAASRLLPMMPGLEKLRLDLDDHFSSTWNNAIDFVIFPILATLKNLQELRMLCKAEWQLDGKHLLELTCLDDLEVLIIHMRPGVPCSFTMEGAQFASLLRGLPKLRSLRLGVGSCFVSASREDFDYINEAVSRIEDVDLESITLVHDESLDTESGSQ</sequence>
<protein>
    <submittedName>
        <fullName evidence="2">Uncharacterized protein</fullName>
    </submittedName>
</protein>
<evidence type="ECO:0000313" key="3">
    <source>
        <dbReference type="Proteomes" id="UP000030641"/>
    </source>
</evidence>
<dbReference type="GeneID" id="25364576"/>
<evidence type="ECO:0000256" key="1">
    <source>
        <dbReference type="SAM" id="MobiDB-lite"/>
    </source>
</evidence>
<dbReference type="SUPFAM" id="SSF52047">
    <property type="entry name" value="RNI-like"/>
    <property type="match status" value="1"/>
</dbReference>
<dbReference type="OrthoDB" id="10315631at2759"/>
<dbReference type="SUPFAM" id="SSF81383">
    <property type="entry name" value="F-box domain"/>
    <property type="match status" value="1"/>
</dbReference>
<dbReference type="InParanoid" id="A0A074Z014"/>
<feature type="region of interest" description="Disordered" evidence="1">
    <location>
        <begin position="37"/>
        <end position="70"/>
    </location>
</feature>
<name>A0A074Z014_AURSE</name>
<dbReference type="RefSeq" id="XP_013340948.1">
    <property type="nucleotide sequence ID" value="XM_013485494.1"/>
</dbReference>
<gene>
    <name evidence="2" type="ORF">AUEXF2481DRAFT_32052</name>
</gene>
<dbReference type="Gene3D" id="1.20.1280.50">
    <property type="match status" value="1"/>
</dbReference>
<dbReference type="Gene3D" id="3.80.10.10">
    <property type="entry name" value="Ribonuclease Inhibitor"/>
    <property type="match status" value="1"/>
</dbReference>
<dbReference type="EMBL" id="KL584770">
    <property type="protein sequence ID" value="KEQ92456.1"/>
    <property type="molecule type" value="Genomic_DNA"/>
</dbReference>
<keyword evidence="3" id="KW-1185">Reference proteome</keyword>
<accession>A0A074Z014</accession>
<organism evidence="2 3">
    <name type="scientific">Aureobasidium subglaciale (strain EXF-2481)</name>
    <name type="common">Aureobasidium pullulans var. subglaciale</name>
    <dbReference type="NCBI Taxonomy" id="1043005"/>
    <lineage>
        <taxon>Eukaryota</taxon>
        <taxon>Fungi</taxon>
        <taxon>Dikarya</taxon>
        <taxon>Ascomycota</taxon>
        <taxon>Pezizomycotina</taxon>
        <taxon>Dothideomycetes</taxon>
        <taxon>Dothideomycetidae</taxon>
        <taxon>Dothideales</taxon>
        <taxon>Saccotheciaceae</taxon>
        <taxon>Aureobasidium</taxon>
    </lineage>
</organism>
<evidence type="ECO:0000313" key="2">
    <source>
        <dbReference type="EMBL" id="KEQ92456.1"/>
    </source>
</evidence>
<dbReference type="Proteomes" id="UP000030641">
    <property type="component" value="Unassembled WGS sequence"/>
</dbReference>
<proteinExistence type="predicted"/>
<dbReference type="AlphaFoldDB" id="A0A074Z014"/>
<reference evidence="2 3" key="1">
    <citation type="journal article" date="2014" name="BMC Genomics">
        <title>Genome sequencing of four Aureobasidium pullulans varieties: biotechnological potential, stress tolerance, and description of new species.</title>
        <authorList>
            <person name="Gostin Ar C."/>
            <person name="Ohm R.A."/>
            <person name="Kogej T."/>
            <person name="Sonjak S."/>
            <person name="Turk M."/>
            <person name="Zajc J."/>
            <person name="Zalar P."/>
            <person name="Grube M."/>
            <person name="Sun H."/>
            <person name="Han J."/>
            <person name="Sharma A."/>
            <person name="Chiniquy J."/>
            <person name="Ngan C.Y."/>
            <person name="Lipzen A."/>
            <person name="Barry K."/>
            <person name="Grigoriev I.V."/>
            <person name="Gunde-Cimerman N."/>
        </authorList>
    </citation>
    <scope>NUCLEOTIDE SEQUENCE [LARGE SCALE GENOMIC DNA]</scope>
    <source>
        <strain evidence="2 3">EXF-2481</strain>
    </source>
</reference>
<dbReference type="InterPro" id="IPR036047">
    <property type="entry name" value="F-box-like_dom_sf"/>
</dbReference>
<dbReference type="InterPro" id="IPR032675">
    <property type="entry name" value="LRR_dom_sf"/>
</dbReference>